<evidence type="ECO:0000256" key="6">
    <source>
        <dbReference type="SAM" id="Phobius"/>
    </source>
</evidence>
<dbReference type="PANTHER" id="PTHR10806">
    <property type="entry name" value="SIGNAL PEPTIDASE COMPLEX CATALYTIC SUBUNIT SEC11"/>
    <property type="match status" value="1"/>
</dbReference>
<dbReference type="GO" id="GO:0004252">
    <property type="term" value="F:serine-type endopeptidase activity"/>
    <property type="evidence" value="ECO:0007669"/>
    <property type="project" value="UniProtKB-UniRule"/>
</dbReference>
<sequence>MVDLMVRIIRVIGNTMFIITMLVILVLLLNVIQTNSKGDNSSILNHKIYYVDSGSMSPTIPTGSLIVVKKVDPTDIRLNDVITYEGMGSYVVTHRVMEIVTREESFITRGDANNSDDPYAVDSKRIVGKVVFNAPYIGYLLKFIQSRMGFLVIATLIILTVILTFISNKKRRITSKME</sequence>
<reference evidence="7 8" key="1">
    <citation type="submission" date="2019-10" db="EMBL/GenBank/DDBJ databases">
        <title>Alkalibaculum tamaniensis sp.nov., a new alkaliphilic acetogen, isolated on methoxylated aromatics from a mud volcano.</title>
        <authorList>
            <person name="Khomyakova M.A."/>
            <person name="Merkel A.Y."/>
            <person name="Bonch-Osmolovskaya E.A."/>
            <person name="Slobodkin A.I."/>
        </authorList>
    </citation>
    <scope>NUCLEOTIDE SEQUENCE [LARGE SCALE GENOMIC DNA]</scope>
    <source>
        <strain evidence="7 8">M08DMB</strain>
    </source>
</reference>
<accession>A0A6A7K5I9</accession>
<dbReference type="EC" id="3.4.21.89" evidence="5"/>
<keyword evidence="8" id="KW-1185">Reference proteome</keyword>
<dbReference type="InterPro" id="IPR019533">
    <property type="entry name" value="Peptidase_S26"/>
</dbReference>
<dbReference type="AlphaFoldDB" id="A0A6A7K5I9"/>
<dbReference type="PANTHER" id="PTHR10806:SF6">
    <property type="entry name" value="SIGNAL PEPTIDASE COMPLEX CATALYTIC SUBUNIT SEC11"/>
    <property type="match status" value="1"/>
</dbReference>
<evidence type="ECO:0000256" key="5">
    <source>
        <dbReference type="NCBIfam" id="TIGR02228"/>
    </source>
</evidence>
<dbReference type="GO" id="GO:0009003">
    <property type="term" value="F:signal peptidase activity"/>
    <property type="evidence" value="ECO:0007669"/>
    <property type="project" value="UniProtKB-EC"/>
</dbReference>
<keyword evidence="7" id="KW-0378">Hydrolase</keyword>
<dbReference type="Proteomes" id="UP000440004">
    <property type="component" value="Unassembled WGS sequence"/>
</dbReference>
<dbReference type="CDD" id="cd06530">
    <property type="entry name" value="S26_SPase_I"/>
    <property type="match status" value="1"/>
</dbReference>
<protein>
    <recommendedName>
        <fullName evidence="5">Signal peptidase I</fullName>
        <ecNumber evidence="5">3.4.21.89</ecNumber>
    </recommendedName>
</protein>
<comment type="subcellular location">
    <subcellularLocation>
        <location evidence="1">Membrane</location>
    </subcellularLocation>
</comment>
<dbReference type="SUPFAM" id="SSF51306">
    <property type="entry name" value="LexA/Signal peptidase"/>
    <property type="match status" value="1"/>
</dbReference>
<keyword evidence="4 6" id="KW-0472">Membrane</keyword>
<evidence type="ECO:0000256" key="3">
    <source>
        <dbReference type="ARBA" id="ARBA00022989"/>
    </source>
</evidence>
<evidence type="ECO:0000313" key="8">
    <source>
        <dbReference type="Proteomes" id="UP000440004"/>
    </source>
</evidence>
<name>A0A6A7K5I9_9FIRM</name>
<feature type="transmembrane region" description="Helical" evidence="6">
    <location>
        <begin position="148"/>
        <end position="167"/>
    </location>
</feature>
<dbReference type="InterPro" id="IPR036286">
    <property type="entry name" value="LexA/Signal_pep-like_sf"/>
</dbReference>
<evidence type="ECO:0000256" key="2">
    <source>
        <dbReference type="ARBA" id="ARBA00022692"/>
    </source>
</evidence>
<evidence type="ECO:0000256" key="1">
    <source>
        <dbReference type="ARBA" id="ARBA00004370"/>
    </source>
</evidence>
<keyword evidence="3 6" id="KW-1133">Transmembrane helix</keyword>
<dbReference type="GO" id="GO:0016020">
    <property type="term" value="C:membrane"/>
    <property type="evidence" value="ECO:0007669"/>
    <property type="project" value="UniProtKB-SubCell"/>
</dbReference>
<dbReference type="GO" id="GO:0006465">
    <property type="term" value="P:signal peptide processing"/>
    <property type="evidence" value="ECO:0007669"/>
    <property type="project" value="UniProtKB-UniRule"/>
</dbReference>
<dbReference type="Gene3D" id="2.10.109.10">
    <property type="entry name" value="Umud Fragment, subunit A"/>
    <property type="match status" value="1"/>
</dbReference>
<evidence type="ECO:0000313" key="7">
    <source>
        <dbReference type="EMBL" id="MPW24655.1"/>
    </source>
</evidence>
<dbReference type="InterPro" id="IPR001733">
    <property type="entry name" value="Peptidase_S26B"/>
</dbReference>
<gene>
    <name evidence="7" type="ORF">GC105_02455</name>
</gene>
<dbReference type="NCBIfam" id="TIGR02228">
    <property type="entry name" value="sigpep_I_arch"/>
    <property type="match status" value="1"/>
</dbReference>
<comment type="caution">
    <text evidence="7">The sequence shown here is derived from an EMBL/GenBank/DDBJ whole genome shotgun (WGS) entry which is preliminary data.</text>
</comment>
<proteinExistence type="predicted"/>
<dbReference type="EMBL" id="WHNX01000003">
    <property type="protein sequence ID" value="MPW24655.1"/>
    <property type="molecule type" value="Genomic_DNA"/>
</dbReference>
<keyword evidence="2 6" id="KW-0812">Transmembrane</keyword>
<feature type="transmembrane region" description="Helical" evidence="6">
    <location>
        <begin position="12"/>
        <end position="32"/>
    </location>
</feature>
<organism evidence="7 8">
    <name type="scientific">Alkalibaculum sporogenes</name>
    <dbReference type="NCBI Taxonomy" id="2655001"/>
    <lineage>
        <taxon>Bacteria</taxon>
        <taxon>Bacillati</taxon>
        <taxon>Bacillota</taxon>
        <taxon>Clostridia</taxon>
        <taxon>Eubacteriales</taxon>
        <taxon>Eubacteriaceae</taxon>
        <taxon>Alkalibaculum</taxon>
    </lineage>
</organism>
<evidence type="ECO:0000256" key="4">
    <source>
        <dbReference type="ARBA" id="ARBA00023136"/>
    </source>
</evidence>